<dbReference type="PANTHER" id="PTHR43386:SF1">
    <property type="entry name" value="D,D-DIPEPTIDE TRANSPORT SYSTEM PERMEASE PROTEIN DDPC-RELATED"/>
    <property type="match status" value="1"/>
</dbReference>
<keyword evidence="8 9" id="KW-0472">Membrane</keyword>
<keyword evidence="2 9" id="KW-0813">Transport</keyword>
<dbReference type="Pfam" id="PF12911">
    <property type="entry name" value="OppC_N"/>
    <property type="match status" value="1"/>
</dbReference>
<evidence type="ECO:0000256" key="3">
    <source>
        <dbReference type="ARBA" id="ARBA00022475"/>
    </source>
</evidence>
<keyword evidence="3" id="KW-1003">Cell membrane</keyword>
<accession>A0A4S3ZUZ7</accession>
<dbReference type="GO" id="GO:0005886">
    <property type="term" value="C:plasma membrane"/>
    <property type="evidence" value="ECO:0007669"/>
    <property type="project" value="UniProtKB-SubCell"/>
</dbReference>
<dbReference type="GO" id="GO:0015031">
    <property type="term" value="P:protein transport"/>
    <property type="evidence" value="ECO:0007669"/>
    <property type="project" value="UniProtKB-KW"/>
</dbReference>
<comment type="similarity">
    <text evidence="9">Belongs to the binding-protein-dependent transport system permease family.</text>
</comment>
<evidence type="ECO:0000256" key="1">
    <source>
        <dbReference type="ARBA" id="ARBA00004651"/>
    </source>
</evidence>
<dbReference type="RefSeq" id="WP_190236077.1">
    <property type="nucleotide sequence ID" value="NZ_SSOA01000005.1"/>
</dbReference>
<dbReference type="GO" id="GO:0015833">
    <property type="term" value="P:peptide transport"/>
    <property type="evidence" value="ECO:0007669"/>
    <property type="project" value="UniProtKB-KW"/>
</dbReference>
<dbReference type="Gene3D" id="1.10.3720.10">
    <property type="entry name" value="MetI-like"/>
    <property type="match status" value="1"/>
</dbReference>
<keyword evidence="5" id="KW-0571">Peptide transport</keyword>
<evidence type="ECO:0000256" key="4">
    <source>
        <dbReference type="ARBA" id="ARBA00022692"/>
    </source>
</evidence>
<dbReference type="InterPro" id="IPR035906">
    <property type="entry name" value="MetI-like_sf"/>
</dbReference>
<evidence type="ECO:0000256" key="2">
    <source>
        <dbReference type="ARBA" id="ARBA00022448"/>
    </source>
</evidence>
<evidence type="ECO:0000256" key="10">
    <source>
        <dbReference type="SAM" id="MobiDB-lite"/>
    </source>
</evidence>
<keyword evidence="4 9" id="KW-0812">Transmembrane</keyword>
<dbReference type="EMBL" id="SSOA01000005">
    <property type="protein sequence ID" value="THF49619.1"/>
    <property type="molecule type" value="Genomic_DNA"/>
</dbReference>
<dbReference type="Proteomes" id="UP000310754">
    <property type="component" value="Unassembled WGS sequence"/>
</dbReference>
<keyword evidence="6" id="KW-0653">Protein transport</keyword>
<feature type="transmembrane region" description="Helical" evidence="9">
    <location>
        <begin position="255"/>
        <end position="276"/>
    </location>
</feature>
<name>A0A4S3ZUZ7_9HYPH</name>
<dbReference type="Pfam" id="PF00528">
    <property type="entry name" value="BPD_transp_1"/>
    <property type="match status" value="1"/>
</dbReference>
<dbReference type="AlphaFoldDB" id="A0A4S3ZUZ7"/>
<feature type="transmembrane region" description="Helical" evidence="9">
    <location>
        <begin position="311"/>
        <end position="331"/>
    </location>
</feature>
<comment type="subcellular location">
    <subcellularLocation>
        <location evidence="1 9">Cell membrane</location>
        <topology evidence="1 9">Multi-pass membrane protein</topology>
    </subcellularLocation>
</comment>
<dbReference type="PANTHER" id="PTHR43386">
    <property type="entry name" value="OLIGOPEPTIDE TRANSPORT SYSTEM PERMEASE PROTEIN APPC"/>
    <property type="match status" value="1"/>
</dbReference>
<evidence type="ECO:0000256" key="8">
    <source>
        <dbReference type="ARBA" id="ARBA00023136"/>
    </source>
</evidence>
<comment type="caution">
    <text evidence="12">The sequence shown here is derived from an EMBL/GenBank/DDBJ whole genome shotgun (WGS) entry which is preliminary data.</text>
</comment>
<dbReference type="InterPro" id="IPR000515">
    <property type="entry name" value="MetI-like"/>
</dbReference>
<evidence type="ECO:0000256" key="5">
    <source>
        <dbReference type="ARBA" id="ARBA00022856"/>
    </source>
</evidence>
<organism evidence="12 13">
    <name type="scientific">Allorhizobium terrae</name>
    <dbReference type="NCBI Taxonomy" id="1848972"/>
    <lineage>
        <taxon>Bacteria</taxon>
        <taxon>Pseudomonadati</taxon>
        <taxon>Pseudomonadota</taxon>
        <taxon>Alphaproteobacteria</taxon>
        <taxon>Hyphomicrobiales</taxon>
        <taxon>Rhizobiaceae</taxon>
        <taxon>Rhizobium/Agrobacterium group</taxon>
        <taxon>Allorhizobium</taxon>
    </lineage>
</organism>
<dbReference type="InterPro" id="IPR050366">
    <property type="entry name" value="BP-dependent_transpt_permease"/>
</dbReference>
<gene>
    <name evidence="12" type="ORF">E6C51_11765</name>
</gene>
<keyword evidence="7 9" id="KW-1133">Transmembrane helix</keyword>
<evidence type="ECO:0000256" key="7">
    <source>
        <dbReference type="ARBA" id="ARBA00022989"/>
    </source>
</evidence>
<keyword evidence="13" id="KW-1185">Reference proteome</keyword>
<feature type="domain" description="ABC transmembrane type-1" evidence="11">
    <location>
        <begin position="129"/>
        <end position="331"/>
    </location>
</feature>
<protein>
    <submittedName>
        <fullName evidence="12">ABC transporter permease</fullName>
    </submittedName>
</protein>
<feature type="transmembrane region" description="Helical" evidence="9">
    <location>
        <begin position="171"/>
        <end position="193"/>
    </location>
</feature>
<feature type="transmembrane region" description="Helical" evidence="9">
    <location>
        <begin position="133"/>
        <end position="159"/>
    </location>
</feature>
<evidence type="ECO:0000313" key="13">
    <source>
        <dbReference type="Proteomes" id="UP000310754"/>
    </source>
</evidence>
<evidence type="ECO:0000313" key="12">
    <source>
        <dbReference type="EMBL" id="THF49619.1"/>
    </source>
</evidence>
<feature type="region of interest" description="Disordered" evidence="10">
    <location>
        <begin position="1"/>
        <end position="21"/>
    </location>
</feature>
<dbReference type="SUPFAM" id="SSF161098">
    <property type="entry name" value="MetI-like"/>
    <property type="match status" value="1"/>
</dbReference>
<dbReference type="InterPro" id="IPR025966">
    <property type="entry name" value="OppC_N"/>
</dbReference>
<feature type="transmembrane region" description="Helical" evidence="9">
    <location>
        <begin position="39"/>
        <end position="61"/>
    </location>
</feature>
<feature type="transmembrane region" description="Helical" evidence="9">
    <location>
        <begin position="205"/>
        <end position="221"/>
    </location>
</feature>
<evidence type="ECO:0000259" key="11">
    <source>
        <dbReference type="PROSITE" id="PS50928"/>
    </source>
</evidence>
<reference evidence="12 13" key="1">
    <citation type="submission" date="2019-04" db="EMBL/GenBank/DDBJ databases">
        <title>Rhizobium terrae sp. nov., isolated from a paddy soil.</title>
        <authorList>
            <person name="Lin S.-Y."/>
            <person name="Hameed A."/>
            <person name="Huang H.-I."/>
            <person name="Young C.-C."/>
        </authorList>
    </citation>
    <scope>NUCLEOTIDE SEQUENCE [LARGE SCALE GENOMIC DNA]</scope>
    <source>
        <strain evidence="12 13">CC-HIH110</strain>
    </source>
</reference>
<dbReference type="GO" id="GO:0055085">
    <property type="term" value="P:transmembrane transport"/>
    <property type="evidence" value="ECO:0007669"/>
    <property type="project" value="InterPro"/>
</dbReference>
<dbReference type="PROSITE" id="PS50928">
    <property type="entry name" value="ABC_TM1"/>
    <property type="match status" value="1"/>
</dbReference>
<evidence type="ECO:0000256" key="9">
    <source>
        <dbReference type="RuleBase" id="RU363032"/>
    </source>
</evidence>
<evidence type="ECO:0000256" key="6">
    <source>
        <dbReference type="ARBA" id="ARBA00022927"/>
    </source>
</evidence>
<proteinExistence type="inferred from homology"/>
<sequence length="345" mass="36798">MTDLSEGVATSTMPAEAPKRMAGSSPWQRAWRILRRDRSAIAATLMLLFIVCSSLAAPLYASYIAQTDPFRSNLSGKITVDGKRIKVMQPSTEGLGLGVTPIGPTWERQYVLGADSQGRDVAARLLYGGRNSLIISASATVICLGLAALIGICAGFFGGVTDMILSRILDILWAFPVYLLAISLSIVLISQGITIGPVEINANSLLLPIGIIGIIYVPYVARPVRGRVLALKNSEFVLAAIGLGIPRWRILLKDILPNISTLLIVFVPLMMALNIITESSLSFLSIGVQAPDASWGTIIQDGQGLLYTRPIVALAPGIAIVLTVLALNVLGDSVRDALDPRTKII</sequence>
<dbReference type="CDD" id="cd06261">
    <property type="entry name" value="TM_PBP2"/>
    <property type="match status" value="1"/>
</dbReference>